<dbReference type="PANTHER" id="PTHR24050:SF27">
    <property type="entry name" value="FIBRILLIN-1"/>
    <property type="match status" value="1"/>
</dbReference>
<dbReference type="PANTHER" id="PTHR24050">
    <property type="entry name" value="PA14 DOMAIN-CONTAINING PROTEIN"/>
    <property type="match status" value="1"/>
</dbReference>
<evidence type="ECO:0000256" key="6">
    <source>
        <dbReference type="PROSITE-ProRule" id="PRU00302"/>
    </source>
</evidence>
<evidence type="ECO:0000259" key="11">
    <source>
        <dbReference type="PROSITE" id="PS50825"/>
    </source>
</evidence>
<dbReference type="InterPro" id="IPR003410">
    <property type="entry name" value="HYR_dom"/>
</dbReference>
<dbReference type="InterPro" id="IPR000742">
    <property type="entry name" value="EGF"/>
</dbReference>
<dbReference type="SMART" id="SM00179">
    <property type="entry name" value="EGF_CA"/>
    <property type="match status" value="5"/>
</dbReference>
<dbReference type="Pfam" id="PF14670">
    <property type="entry name" value="FXa_inhibition"/>
    <property type="match status" value="2"/>
</dbReference>
<dbReference type="InterPro" id="IPR049883">
    <property type="entry name" value="NOTCH1_EGF-like"/>
</dbReference>
<dbReference type="Pfam" id="PF07645">
    <property type="entry name" value="EGF_CA"/>
    <property type="match status" value="2"/>
</dbReference>
<dbReference type="RefSeq" id="XP_062710522.1">
    <property type="nucleotide sequence ID" value="XM_062854538.1"/>
</dbReference>
<dbReference type="CDD" id="cd00033">
    <property type="entry name" value="CCP"/>
    <property type="match status" value="1"/>
</dbReference>
<dbReference type="EnsemblMetazoa" id="AALFPA23_020168.R29707">
    <property type="protein sequence ID" value="AALFPA23_020168.P29707"/>
    <property type="gene ID" value="AALFPA23_020168"/>
</dbReference>
<evidence type="ECO:0000313" key="14">
    <source>
        <dbReference type="Proteomes" id="UP000069940"/>
    </source>
</evidence>
<keyword evidence="14" id="KW-1185">Reference proteome</keyword>
<dbReference type="Proteomes" id="UP000069940">
    <property type="component" value="Unassembled WGS sequence"/>
</dbReference>
<protein>
    <submittedName>
        <fullName evidence="13">Uncharacterized protein</fullName>
    </submittedName>
</protein>
<evidence type="ECO:0000256" key="1">
    <source>
        <dbReference type="ARBA" id="ARBA00022536"/>
    </source>
</evidence>
<evidence type="ECO:0000256" key="9">
    <source>
        <dbReference type="SAM" id="SignalP"/>
    </source>
</evidence>
<keyword evidence="4" id="KW-1015">Disulfide bond</keyword>
<dbReference type="PROSITE" id="PS01186">
    <property type="entry name" value="EGF_2"/>
    <property type="match status" value="2"/>
</dbReference>
<feature type="domain" description="Sushi" evidence="12">
    <location>
        <begin position="481"/>
        <end position="554"/>
    </location>
</feature>
<feature type="coiled-coil region" evidence="7">
    <location>
        <begin position="149"/>
        <end position="177"/>
    </location>
</feature>
<feature type="domain" description="Sushi" evidence="12">
    <location>
        <begin position="909"/>
        <end position="971"/>
    </location>
</feature>
<reference evidence="13" key="2">
    <citation type="submission" date="2025-05" db="UniProtKB">
        <authorList>
            <consortium name="EnsemblMetazoa"/>
        </authorList>
    </citation>
    <scope>IDENTIFICATION</scope>
    <source>
        <strain evidence="13">Foshan</strain>
    </source>
</reference>
<dbReference type="PROSITE" id="PS50825">
    <property type="entry name" value="HYR"/>
    <property type="match status" value="1"/>
</dbReference>
<dbReference type="InterPro" id="IPR001881">
    <property type="entry name" value="EGF-like_Ca-bd_dom"/>
</dbReference>
<dbReference type="PROSITE" id="PS01187">
    <property type="entry name" value="EGF_CA"/>
    <property type="match status" value="3"/>
</dbReference>
<dbReference type="InterPro" id="IPR000436">
    <property type="entry name" value="Sushi_SCR_CCP_dom"/>
</dbReference>
<sequence>MTRIIKILLTTLLVWRLGLASTNNHQLSSSISLPGPDSSGRSRSSTSSSSISSSSSSRRGQSWPQHSQQQQQQQQQQHVNGEGKLIDNKLRDKLLSYIGSSSSSSSRGLDQSGFRRIRRAKRDSIFTEDTTNKYYDNRISDEPVAVPRITEEVLQISNLTEERIREENELLDHLNRKHFLERSSSSSVPAAISLPKETDGTGVARKKHPGGGKKGRRRKGHKKKIKRIKPFINNGEDDTIDAGFIRTSDSSWKGQAAEVENERINSSPTSVTKLSLNESEQQQQQNQKPGRKKHRPKSTARPSKKKGAVEAPTKENSIRSERRNGNRNRKAGQDQLVLLNSDDIYDGNMQTAVQRDASGGGGGGLEGASFVGEMVNFSDDGDSRLGKRQKDQQRKLSPEEREARKQRIKEQKRLEKQQRKELERFREGDLVLMSAPEQLQQLPPASVTEPSPGVSSVTFASDDMLRTEAVSLQRIVIVGDLSCMKDDFIPAPAIPNADIKYLRNDVYGLENSFLEAEYHCRPGFELRYPNANGNNSNLICRKSRWIGKRPSCVRIKRPPLSLSPSSSAVSASASSSPAPASSLNEAATFVTSRARENNGTKLCGKKHNCQQACFVKDDNVTRVCSCFKGFKMVDGRCVDINECIEYGEDVCEYGCSNTIGSFICKCPKGLRVTDNNKCMDVNECLLRNGHGPCQDTCINIWSGYRCSCAGLPGTRLSEDGHSCEDIDECTVNNGGCSHTCLNTLGRAFCVCPEGYMLDDDWKTCIDIDECLNQKSIRQEFRCQGSCINTVGSYRCLPKDAVGFDRDGDGQLTKQAADDELEDDSDDDTLCPVGYYFNTTMGDCQDTNECIRTNGGCQHHCINSDGSFYCSCKYGFKLDADKHSCLVLNDSLKLADVACPPLFPPRHGYLECSRPIDEISDGPNGGRLKITNRPGSQCILKCPTGYRLEGKFSKICGTTGEWIGDESGTCIRYPQPKLTCPTSVNVELHPNETDHTAVKLRRPQTDVNWERDIVVEPYWAKKDVLQLPLGSINISYTAKHPVSKLTSSCTFVVNVMAGKPPTVDFCPDTQIYTIEGRHQSVKATWEEPIFSDNVGVVTITKSNSPGTDFGAGSHLITYEAHDEAEWSSKCVFKIVVNVSKRKDVQHFQLPILYNRFYF</sequence>
<dbReference type="SMART" id="SM00181">
    <property type="entry name" value="EGF"/>
    <property type="match status" value="5"/>
</dbReference>
<accession>A0ABM1ZND2</accession>
<feature type="compositionally biased region" description="Basic and acidic residues" evidence="8">
    <location>
        <begin position="312"/>
        <end position="324"/>
    </location>
</feature>
<feature type="signal peptide" evidence="9">
    <location>
        <begin position="1"/>
        <end position="20"/>
    </location>
</feature>
<name>A0ABM1ZND2_AEDAL</name>
<dbReference type="Pfam" id="PF02494">
    <property type="entry name" value="HYR"/>
    <property type="match status" value="1"/>
</dbReference>
<feature type="compositionally biased region" description="Low complexity" evidence="8">
    <location>
        <begin position="27"/>
        <end position="77"/>
    </location>
</feature>
<dbReference type="Gene3D" id="2.10.25.10">
    <property type="entry name" value="Laminin"/>
    <property type="match status" value="5"/>
</dbReference>
<organism evidence="13 14">
    <name type="scientific">Aedes albopictus</name>
    <name type="common">Asian tiger mosquito</name>
    <name type="synonym">Stegomyia albopicta</name>
    <dbReference type="NCBI Taxonomy" id="7160"/>
    <lineage>
        <taxon>Eukaryota</taxon>
        <taxon>Metazoa</taxon>
        <taxon>Ecdysozoa</taxon>
        <taxon>Arthropoda</taxon>
        <taxon>Hexapoda</taxon>
        <taxon>Insecta</taxon>
        <taxon>Pterygota</taxon>
        <taxon>Neoptera</taxon>
        <taxon>Endopterygota</taxon>
        <taxon>Diptera</taxon>
        <taxon>Nematocera</taxon>
        <taxon>Culicoidea</taxon>
        <taxon>Culicidae</taxon>
        <taxon>Culicinae</taxon>
        <taxon>Aedini</taxon>
        <taxon>Aedes</taxon>
        <taxon>Stegomyia</taxon>
    </lineage>
</organism>
<dbReference type="InterPro" id="IPR035976">
    <property type="entry name" value="Sushi/SCR/CCP_sf"/>
</dbReference>
<dbReference type="SMART" id="SM00032">
    <property type="entry name" value="CCP"/>
    <property type="match status" value="2"/>
</dbReference>
<evidence type="ECO:0000256" key="5">
    <source>
        <dbReference type="PROSITE-ProRule" id="PRU00076"/>
    </source>
</evidence>
<keyword evidence="7" id="KW-0175">Coiled coil</keyword>
<comment type="caution">
    <text evidence="5">Lacks conserved residue(s) required for the propagation of feature annotation.</text>
</comment>
<feature type="region of interest" description="Disordered" evidence="8">
    <location>
        <begin position="375"/>
        <end position="420"/>
    </location>
</feature>
<feature type="compositionally biased region" description="Low complexity" evidence="8">
    <location>
        <begin position="273"/>
        <end position="288"/>
    </location>
</feature>
<dbReference type="GeneID" id="109432373"/>
<feature type="compositionally biased region" description="Basic and acidic residues" evidence="8">
    <location>
        <begin position="381"/>
        <end position="420"/>
    </location>
</feature>
<dbReference type="PROSITE" id="PS50026">
    <property type="entry name" value="EGF_3"/>
    <property type="match status" value="1"/>
</dbReference>
<feature type="compositionally biased region" description="Basic residues" evidence="8">
    <location>
        <begin position="289"/>
        <end position="306"/>
    </location>
</feature>
<dbReference type="PROSITE" id="PS50923">
    <property type="entry name" value="SUSHI"/>
    <property type="match status" value="2"/>
</dbReference>
<dbReference type="SUPFAM" id="SSF57184">
    <property type="entry name" value="Growth factor receptor domain"/>
    <property type="match status" value="2"/>
</dbReference>
<feature type="domain" description="HYR" evidence="11">
    <location>
        <begin position="1055"/>
        <end position="1137"/>
    </location>
</feature>
<evidence type="ECO:0000259" key="12">
    <source>
        <dbReference type="PROSITE" id="PS50923"/>
    </source>
</evidence>
<keyword evidence="1 5" id="KW-0245">EGF-like domain</keyword>
<feature type="chain" id="PRO_5045430953" evidence="9">
    <location>
        <begin position="21"/>
        <end position="1157"/>
    </location>
</feature>
<evidence type="ECO:0000313" key="13">
    <source>
        <dbReference type="EnsemblMetazoa" id="AALFPA23_020168.P29707"/>
    </source>
</evidence>
<reference evidence="14" key="1">
    <citation type="journal article" date="2015" name="Proc. Natl. Acad. Sci. U.S.A.">
        <title>Genome sequence of the Asian Tiger mosquito, Aedes albopictus, reveals insights into its biology, genetics, and evolution.</title>
        <authorList>
            <person name="Chen X.G."/>
            <person name="Jiang X."/>
            <person name="Gu J."/>
            <person name="Xu M."/>
            <person name="Wu Y."/>
            <person name="Deng Y."/>
            <person name="Zhang C."/>
            <person name="Bonizzoni M."/>
            <person name="Dermauw W."/>
            <person name="Vontas J."/>
            <person name="Armbruster P."/>
            <person name="Huang X."/>
            <person name="Yang Y."/>
            <person name="Zhang H."/>
            <person name="He W."/>
            <person name="Peng H."/>
            <person name="Liu Y."/>
            <person name="Wu K."/>
            <person name="Chen J."/>
            <person name="Lirakis M."/>
            <person name="Topalis P."/>
            <person name="Van Leeuwen T."/>
            <person name="Hall A.B."/>
            <person name="Jiang X."/>
            <person name="Thorpe C."/>
            <person name="Mueller R.L."/>
            <person name="Sun C."/>
            <person name="Waterhouse R.M."/>
            <person name="Yan G."/>
            <person name="Tu Z.J."/>
            <person name="Fang X."/>
            <person name="James A.A."/>
        </authorList>
    </citation>
    <scope>NUCLEOTIDE SEQUENCE [LARGE SCALE GENOMIC DNA]</scope>
    <source>
        <strain evidence="14">Foshan</strain>
    </source>
</reference>
<keyword evidence="6" id="KW-0768">Sushi</keyword>
<dbReference type="InterPro" id="IPR018097">
    <property type="entry name" value="EGF_Ca-bd_CS"/>
</dbReference>
<evidence type="ECO:0000256" key="4">
    <source>
        <dbReference type="ARBA" id="ARBA00023157"/>
    </source>
</evidence>
<feature type="region of interest" description="Disordered" evidence="8">
    <location>
        <begin position="182"/>
        <end position="335"/>
    </location>
</feature>
<keyword evidence="3" id="KW-0677">Repeat</keyword>
<feature type="compositionally biased region" description="Basic residues" evidence="8">
    <location>
        <begin position="204"/>
        <end position="229"/>
    </location>
</feature>
<dbReference type="InterPro" id="IPR009030">
    <property type="entry name" value="Growth_fac_rcpt_cys_sf"/>
</dbReference>
<evidence type="ECO:0000256" key="8">
    <source>
        <dbReference type="SAM" id="MobiDB-lite"/>
    </source>
</evidence>
<keyword evidence="2 9" id="KW-0732">Signal</keyword>
<evidence type="ECO:0000256" key="2">
    <source>
        <dbReference type="ARBA" id="ARBA00022729"/>
    </source>
</evidence>
<proteinExistence type="predicted"/>
<evidence type="ECO:0000259" key="10">
    <source>
        <dbReference type="PROSITE" id="PS50026"/>
    </source>
</evidence>
<evidence type="ECO:0000256" key="3">
    <source>
        <dbReference type="ARBA" id="ARBA00022737"/>
    </source>
</evidence>
<feature type="domain" description="EGF-like" evidence="10">
    <location>
        <begin position="725"/>
        <end position="765"/>
    </location>
</feature>
<dbReference type="SUPFAM" id="SSF57535">
    <property type="entry name" value="Complement control module/SCR domain"/>
    <property type="match status" value="1"/>
</dbReference>
<dbReference type="InterPro" id="IPR052235">
    <property type="entry name" value="Nephronectin_domain"/>
</dbReference>
<evidence type="ECO:0000256" key="7">
    <source>
        <dbReference type="SAM" id="Coils"/>
    </source>
</evidence>
<dbReference type="CDD" id="cd00054">
    <property type="entry name" value="EGF_CA"/>
    <property type="match status" value="4"/>
</dbReference>
<feature type="region of interest" description="Disordered" evidence="8">
    <location>
        <begin position="26"/>
        <end position="80"/>
    </location>
</feature>
<dbReference type="Gene3D" id="2.10.70.10">
    <property type="entry name" value="Complement Module, domain 1"/>
    <property type="match status" value="1"/>
</dbReference>